<evidence type="ECO:0000313" key="12">
    <source>
        <dbReference type="EMBL" id="MFC7246754.1"/>
    </source>
</evidence>
<keyword evidence="3" id="KW-0645">Protease</keyword>
<dbReference type="InterPro" id="IPR000834">
    <property type="entry name" value="Peptidase_M14"/>
</dbReference>
<evidence type="ECO:0000256" key="8">
    <source>
        <dbReference type="PROSITE-ProRule" id="PRU01379"/>
    </source>
</evidence>
<feature type="chain" id="PRO_5047422340" evidence="10">
    <location>
        <begin position="26"/>
        <end position="1035"/>
    </location>
</feature>
<feature type="active site" description="Proton donor/acceptor" evidence="8">
    <location>
        <position position="387"/>
    </location>
</feature>
<keyword evidence="10" id="KW-0732">Signal</keyword>
<comment type="caution">
    <text evidence="12">The sequence shown here is derived from an EMBL/GenBank/DDBJ whole genome shotgun (WGS) entry which is preliminary data.</text>
</comment>
<evidence type="ECO:0000256" key="4">
    <source>
        <dbReference type="ARBA" id="ARBA00022723"/>
    </source>
</evidence>
<evidence type="ECO:0000256" key="3">
    <source>
        <dbReference type="ARBA" id="ARBA00022670"/>
    </source>
</evidence>
<name>A0ABW2H842_9ACTN</name>
<accession>A0ABW2H842</accession>
<dbReference type="GO" id="GO:0004180">
    <property type="term" value="F:carboxypeptidase activity"/>
    <property type="evidence" value="ECO:0007669"/>
    <property type="project" value="UniProtKB-KW"/>
</dbReference>
<keyword evidence="5" id="KW-0378">Hydrolase</keyword>
<dbReference type="Pfam" id="PF20773">
    <property type="entry name" value="InhA-like_MAM"/>
    <property type="match status" value="2"/>
</dbReference>
<keyword evidence="4" id="KW-0479">Metal-binding</keyword>
<dbReference type="InterPro" id="IPR057246">
    <property type="entry name" value="CARBOXYPEPT_ZN_1"/>
</dbReference>
<keyword evidence="6" id="KW-0862">Zinc</keyword>
<dbReference type="InterPro" id="IPR033810">
    <property type="entry name" value="Carboxypeptidase_T"/>
</dbReference>
<feature type="signal peptide" evidence="10">
    <location>
        <begin position="1"/>
        <end position="25"/>
    </location>
</feature>
<dbReference type="PANTHER" id="PTHR11705:SF143">
    <property type="entry name" value="SLL0236 PROTEIN"/>
    <property type="match status" value="1"/>
</dbReference>
<dbReference type="EMBL" id="JBHTAC010000044">
    <property type="protein sequence ID" value="MFC7246754.1"/>
    <property type="molecule type" value="Genomic_DNA"/>
</dbReference>
<keyword evidence="7" id="KW-0482">Metalloprotease</keyword>
<evidence type="ECO:0000256" key="9">
    <source>
        <dbReference type="SAM" id="MobiDB-lite"/>
    </source>
</evidence>
<evidence type="ECO:0000256" key="6">
    <source>
        <dbReference type="ARBA" id="ARBA00022833"/>
    </source>
</evidence>
<keyword evidence="12" id="KW-0121">Carboxypeptidase</keyword>
<comment type="cofactor">
    <cofactor evidence="1">
        <name>Zn(2+)</name>
        <dbReference type="ChEBI" id="CHEBI:29105"/>
    </cofactor>
</comment>
<dbReference type="Gene3D" id="3.40.630.10">
    <property type="entry name" value="Zn peptidases"/>
    <property type="match status" value="1"/>
</dbReference>
<reference evidence="13" key="1">
    <citation type="journal article" date="2019" name="Int. J. Syst. Evol. Microbiol.">
        <title>The Global Catalogue of Microorganisms (GCM) 10K type strain sequencing project: providing services to taxonomists for standard genome sequencing and annotation.</title>
        <authorList>
            <consortium name="The Broad Institute Genomics Platform"/>
            <consortium name="The Broad Institute Genome Sequencing Center for Infectious Disease"/>
            <person name="Wu L."/>
            <person name="Ma J."/>
        </authorList>
    </citation>
    <scope>NUCLEOTIDE SEQUENCE [LARGE SCALE GENOMIC DNA]</scope>
    <source>
        <strain evidence="13">CGMCC 1.9106</strain>
    </source>
</reference>
<evidence type="ECO:0000256" key="1">
    <source>
        <dbReference type="ARBA" id="ARBA00001947"/>
    </source>
</evidence>
<dbReference type="SUPFAM" id="SSF53187">
    <property type="entry name" value="Zn-dependent exopeptidases"/>
    <property type="match status" value="1"/>
</dbReference>
<evidence type="ECO:0000256" key="2">
    <source>
        <dbReference type="ARBA" id="ARBA00005988"/>
    </source>
</evidence>
<feature type="domain" description="Peptidase M14" evidence="11">
    <location>
        <begin position="118"/>
        <end position="439"/>
    </location>
</feature>
<evidence type="ECO:0000256" key="5">
    <source>
        <dbReference type="ARBA" id="ARBA00022801"/>
    </source>
</evidence>
<dbReference type="PRINTS" id="PR00765">
    <property type="entry name" value="CRBOXYPTASEA"/>
</dbReference>
<dbReference type="Proteomes" id="UP001596392">
    <property type="component" value="Unassembled WGS sequence"/>
</dbReference>
<evidence type="ECO:0000259" key="11">
    <source>
        <dbReference type="PROSITE" id="PS52035"/>
    </source>
</evidence>
<proteinExistence type="inferred from homology"/>
<evidence type="ECO:0000313" key="13">
    <source>
        <dbReference type="Proteomes" id="UP001596392"/>
    </source>
</evidence>
<dbReference type="Pfam" id="PF00246">
    <property type="entry name" value="Peptidase_M14"/>
    <property type="match status" value="1"/>
</dbReference>
<protein>
    <submittedName>
        <fullName evidence="12">M14 family zinc carboxypeptidase</fullName>
    </submittedName>
</protein>
<dbReference type="PROSITE" id="PS00132">
    <property type="entry name" value="CARBOXYPEPT_ZN_1"/>
    <property type="match status" value="1"/>
</dbReference>
<dbReference type="CDD" id="cd03859">
    <property type="entry name" value="M14_CPT"/>
    <property type="match status" value="1"/>
</dbReference>
<evidence type="ECO:0000256" key="10">
    <source>
        <dbReference type="SAM" id="SignalP"/>
    </source>
</evidence>
<dbReference type="SMART" id="SM00631">
    <property type="entry name" value="Zn_pept"/>
    <property type="match status" value="1"/>
</dbReference>
<dbReference type="PROSITE" id="PS52035">
    <property type="entry name" value="PEPTIDASE_M14"/>
    <property type="match status" value="1"/>
</dbReference>
<gene>
    <name evidence="12" type="ORF">ACFQO7_30100</name>
</gene>
<comment type="similarity">
    <text evidence="2 8">Belongs to the peptidase M14 family.</text>
</comment>
<evidence type="ECO:0000256" key="7">
    <source>
        <dbReference type="ARBA" id="ARBA00023049"/>
    </source>
</evidence>
<feature type="region of interest" description="Disordered" evidence="9">
    <location>
        <begin position="273"/>
        <end position="298"/>
    </location>
</feature>
<keyword evidence="13" id="KW-1185">Reference proteome</keyword>
<dbReference type="RefSeq" id="WP_376809542.1">
    <property type="nucleotide sequence ID" value="NZ_JBHTAC010000044.1"/>
</dbReference>
<feature type="compositionally biased region" description="Polar residues" evidence="9">
    <location>
        <begin position="276"/>
        <end position="295"/>
    </location>
</feature>
<sequence length="1035" mass="111529">MRKLRVVAVCLGMVGAIALVVPASAKPVGDGDRARNPLDVYVGELDQNQLEQFRKLGIDNEELRTAPLAGGKVKVEAVLSEVEASRLAGRGVPLSVKMIRGQKASDALRKQALAGNVVYRPYSGPGGLREELEKIAAENPTITKLVTIGHSVQGKPIRGIKLSLGARVLPDGLKPSVVYNGAQHAREWITPEMVRRLLHHYVDGYGTNAELTNLIKTRELYFFPVVNPDGYDFTFTEGNRLWRKNLRDNNGDGQITAGDGVDPNRNYAFKWGYDNEGSSPDPSSETYRGSGPNSEPESKALDSFFKRVRPDYYVNYHSAAELLLYGTGWQVSTPSPDDVIYQALAGDDANPAVPGYDPDISAELYTTNGDVDSHMQARYGTLGFTPEMTTCETVSNSIPDDEWLAEDCASGFNFPDDEELIQAEFAKNIPFALSLAKSAARPDDPASVLGHVTPHFVTDSFDVSYGRSQAVAATIRRTLKNVKVNWKINGGATKSGSVKEWKGGERYGDENDDYYAEFRGTVTGQKPGDQVEVWFSGFSVTPGRSGAVAGDHFTYRVHDDVGGKVLILAAEDVTGISPAQGVTTAKYAADYAASLTAAGYSSDVYDFDVMGRKAPHHLGVLSHYKAIVWETGDDIILRSAGQPGGTAAKAALDIELAVRDYLNEGGKLLLTGQNALFAQSADGAYFYHPDAPAQPECTVRAYPCLPLLNDFMQYYLGAYNYVSDGGTDPSGEPYDVGGGTGAFSGFAGTLNEAGSAGNQTHSASFLTTSSFLPPAQFPQFTSSSPVDWLRPGAAPFDPRTGDWYLYSDRSDVSYKRLSRTVDLTGKSSGELRFWSSYDTEPNWDFMFVEVHPVGSDTWTTLPDTTGHSTQETGDSCASGWATLHPFLAHYQTADCAPTGTTGTWHALTGPSGGWTELAYDLTPYAGQQIEISISYASDWGTQGLGVFLDDVTVSADGAPLATTSFEDGLGGFTVAAPPDGSSGGSNTWVRSQQAFEEGSIVITRDTVFTGFGAEGLTPAERNDLVKRSMKHLLGY</sequence>
<organism evidence="12 13">
    <name type="scientific">Catellatospora aurea</name>
    <dbReference type="NCBI Taxonomy" id="1337874"/>
    <lineage>
        <taxon>Bacteria</taxon>
        <taxon>Bacillati</taxon>
        <taxon>Actinomycetota</taxon>
        <taxon>Actinomycetes</taxon>
        <taxon>Micromonosporales</taxon>
        <taxon>Micromonosporaceae</taxon>
        <taxon>Catellatospora</taxon>
    </lineage>
</organism>
<dbReference type="PANTHER" id="PTHR11705">
    <property type="entry name" value="PROTEASE FAMILY M14 CARBOXYPEPTIDASE A,B"/>
    <property type="match status" value="1"/>
</dbReference>